<dbReference type="EMBL" id="JBHTJV010000025">
    <property type="protein sequence ID" value="MFD0917660.1"/>
    <property type="molecule type" value="Genomic_DNA"/>
</dbReference>
<reference evidence="4" key="1">
    <citation type="journal article" date="2019" name="Int. J. Syst. Evol. Microbiol.">
        <title>The Global Catalogue of Microorganisms (GCM) 10K type strain sequencing project: providing services to taxonomists for standard genome sequencing and annotation.</title>
        <authorList>
            <consortium name="The Broad Institute Genomics Platform"/>
            <consortium name="The Broad Institute Genome Sequencing Center for Infectious Disease"/>
            <person name="Wu L."/>
            <person name="Ma J."/>
        </authorList>
    </citation>
    <scope>NUCLEOTIDE SEQUENCE [LARGE SCALE GENOMIC DNA]</scope>
    <source>
        <strain evidence="4">CCUG 60023</strain>
    </source>
</reference>
<sequence length="117" mass="12811">MTLANTLKKAALAIVLAAPVMGAAVTTASAAGYQVRDTARVGGFPNWDQLNIRKWDASYSRKIGEAYRGDRVYVIRCKLKSGSDWCKISAGGTVGWVNGRYLRKGGRNFASAHPWYR</sequence>
<proteinExistence type="predicted"/>
<evidence type="ECO:0000313" key="3">
    <source>
        <dbReference type="EMBL" id="MFD0917660.1"/>
    </source>
</evidence>
<keyword evidence="4" id="KW-1185">Reference proteome</keyword>
<accession>A0ABW3FL18</accession>
<protein>
    <submittedName>
        <fullName evidence="3">SH3 domain-containing protein</fullName>
    </submittedName>
</protein>
<feature type="signal peptide" evidence="1">
    <location>
        <begin position="1"/>
        <end position="30"/>
    </location>
</feature>
<gene>
    <name evidence="3" type="ORF">ACFQ14_14755</name>
</gene>
<dbReference type="Pfam" id="PF08239">
    <property type="entry name" value="SH3_3"/>
    <property type="match status" value="1"/>
</dbReference>
<name>A0ABW3FL18_9HYPH</name>
<organism evidence="3 4">
    <name type="scientific">Pseudahrensia aquimaris</name>
    <dbReference type="NCBI Taxonomy" id="744461"/>
    <lineage>
        <taxon>Bacteria</taxon>
        <taxon>Pseudomonadati</taxon>
        <taxon>Pseudomonadota</taxon>
        <taxon>Alphaproteobacteria</taxon>
        <taxon>Hyphomicrobiales</taxon>
        <taxon>Ahrensiaceae</taxon>
        <taxon>Pseudahrensia</taxon>
    </lineage>
</organism>
<evidence type="ECO:0000259" key="2">
    <source>
        <dbReference type="Pfam" id="PF08239"/>
    </source>
</evidence>
<feature type="domain" description="SH3b" evidence="2">
    <location>
        <begin position="49"/>
        <end position="102"/>
    </location>
</feature>
<feature type="chain" id="PRO_5047029958" evidence="1">
    <location>
        <begin position="31"/>
        <end position="117"/>
    </location>
</feature>
<evidence type="ECO:0000256" key="1">
    <source>
        <dbReference type="SAM" id="SignalP"/>
    </source>
</evidence>
<dbReference type="Gene3D" id="2.30.30.40">
    <property type="entry name" value="SH3 Domains"/>
    <property type="match status" value="1"/>
</dbReference>
<dbReference type="RefSeq" id="WP_377213515.1">
    <property type="nucleotide sequence ID" value="NZ_JBHTJV010000025.1"/>
</dbReference>
<dbReference type="Proteomes" id="UP001597101">
    <property type="component" value="Unassembled WGS sequence"/>
</dbReference>
<evidence type="ECO:0000313" key="4">
    <source>
        <dbReference type="Proteomes" id="UP001597101"/>
    </source>
</evidence>
<keyword evidence="1" id="KW-0732">Signal</keyword>
<comment type="caution">
    <text evidence="3">The sequence shown here is derived from an EMBL/GenBank/DDBJ whole genome shotgun (WGS) entry which is preliminary data.</text>
</comment>
<dbReference type="InterPro" id="IPR003646">
    <property type="entry name" value="SH3-like_bac-type"/>
</dbReference>